<comment type="similarity">
    <text evidence="5">Belongs to the rubredoxin family.</text>
</comment>
<evidence type="ECO:0000313" key="8">
    <source>
        <dbReference type="Proteomes" id="UP000006875"/>
    </source>
</evidence>
<name>E3H6H0_ILYPC</name>
<dbReference type="Proteomes" id="UP000006875">
    <property type="component" value="Chromosome"/>
</dbReference>
<dbReference type="eggNOG" id="COG1773">
    <property type="taxonomic scope" value="Bacteria"/>
</dbReference>
<sequence length="53" mass="6371">MKTEKYQCIHCGYIYVYIEYDNGNQMNLPFDQLDDNWTCPTCGLKKKIFKKID</sequence>
<dbReference type="RefSeq" id="WP_013387053.1">
    <property type="nucleotide sequence ID" value="NC_014632.1"/>
</dbReference>
<reference evidence="7 8" key="1">
    <citation type="journal article" date="2010" name="Stand. Genomic Sci.">
        <title>Complete genome sequence of Ilyobacter polytropus type strain (CuHbu1).</title>
        <authorList>
            <person name="Sikorski J."/>
            <person name="Chertkov O."/>
            <person name="Lapidus A."/>
            <person name="Nolan M."/>
            <person name="Lucas S."/>
            <person name="Del Rio T.G."/>
            <person name="Tice H."/>
            <person name="Cheng J.F."/>
            <person name="Tapia R."/>
            <person name="Han C."/>
            <person name="Goodwin L."/>
            <person name="Pitluck S."/>
            <person name="Liolios K."/>
            <person name="Ivanova N."/>
            <person name="Mavromatis K."/>
            <person name="Mikhailova N."/>
            <person name="Pati A."/>
            <person name="Chen A."/>
            <person name="Palaniappan K."/>
            <person name="Land M."/>
            <person name="Hauser L."/>
            <person name="Chang Y.J."/>
            <person name="Jeffries C.D."/>
            <person name="Brambilla E."/>
            <person name="Yasawong M."/>
            <person name="Rohde M."/>
            <person name="Pukall R."/>
            <person name="Spring S."/>
            <person name="Goker M."/>
            <person name="Woyke T."/>
            <person name="Bristow J."/>
            <person name="Eisen J.A."/>
            <person name="Markowitz V."/>
            <person name="Hugenholtz P."/>
            <person name="Kyrpides N.C."/>
            <person name="Klenk H.P."/>
        </authorList>
    </citation>
    <scope>NUCLEOTIDE SEQUENCE [LARGE SCALE GENOMIC DNA]</scope>
    <source>
        <strain evidence="8">ATCC 51220 / DSM 2926 / LMG 16218 / CuHBu1</strain>
    </source>
</reference>
<dbReference type="AlphaFoldDB" id="E3H6H0"/>
<comment type="cofactor">
    <cofactor evidence="5">
        <name>Fe(3+)</name>
        <dbReference type="ChEBI" id="CHEBI:29034"/>
    </cofactor>
</comment>
<dbReference type="InterPro" id="IPR018527">
    <property type="entry name" value="Rubredoxin_Fe_BS"/>
</dbReference>
<evidence type="ECO:0000256" key="5">
    <source>
        <dbReference type="RuleBase" id="RU003820"/>
    </source>
</evidence>
<evidence type="ECO:0000256" key="1">
    <source>
        <dbReference type="ARBA" id="ARBA00022448"/>
    </source>
</evidence>
<dbReference type="PROSITE" id="PS00202">
    <property type="entry name" value="RUBREDOXIN"/>
    <property type="match status" value="1"/>
</dbReference>
<gene>
    <name evidence="7" type="ordered locus">Ilyop_0595</name>
</gene>
<keyword evidence="4 5" id="KW-0408">Iron</keyword>
<dbReference type="OrthoDB" id="9758182at2"/>
<keyword evidence="8" id="KW-1185">Reference proteome</keyword>
<dbReference type="PROSITE" id="PS50903">
    <property type="entry name" value="RUBREDOXIN_LIKE"/>
    <property type="match status" value="1"/>
</dbReference>
<protein>
    <recommendedName>
        <fullName evidence="5">Rubredoxin</fullName>
    </recommendedName>
</protein>
<proteinExistence type="inferred from homology"/>
<evidence type="ECO:0000256" key="3">
    <source>
        <dbReference type="ARBA" id="ARBA00022982"/>
    </source>
</evidence>
<dbReference type="GO" id="GO:0005506">
    <property type="term" value="F:iron ion binding"/>
    <property type="evidence" value="ECO:0007669"/>
    <property type="project" value="UniProtKB-UniRule"/>
</dbReference>
<dbReference type="InterPro" id="IPR024935">
    <property type="entry name" value="Rubredoxin_dom"/>
</dbReference>
<evidence type="ECO:0000256" key="2">
    <source>
        <dbReference type="ARBA" id="ARBA00022723"/>
    </source>
</evidence>
<evidence type="ECO:0000313" key="7">
    <source>
        <dbReference type="EMBL" id="ADO82383.1"/>
    </source>
</evidence>
<organism evidence="7 8">
    <name type="scientific">Ilyobacter polytropus (strain ATCC 51220 / DSM 2926 / LMG 16218 / CuHBu1)</name>
    <dbReference type="NCBI Taxonomy" id="572544"/>
    <lineage>
        <taxon>Bacteria</taxon>
        <taxon>Fusobacteriati</taxon>
        <taxon>Fusobacteriota</taxon>
        <taxon>Fusobacteriia</taxon>
        <taxon>Fusobacteriales</taxon>
        <taxon>Fusobacteriaceae</taxon>
        <taxon>Ilyobacter</taxon>
    </lineage>
</organism>
<dbReference type="PRINTS" id="PR00163">
    <property type="entry name" value="RUBREDOXIN"/>
</dbReference>
<feature type="domain" description="Rubredoxin-like" evidence="6">
    <location>
        <begin position="3"/>
        <end position="52"/>
    </location>
</feature>
<dbReference type="SUPFAM" id="SSF57802">
    <property type="entry name" value="Rubredoxin-like"/>
    <property type="match status" value="1"/>
</dbReference>
<dbReference type="KEGG" id="ipo:Ilyop_0595"/>
<dbReference type="STRING" id="572544.Ilyop_0595"/>
<evidence type="ECO:0000259" key="6">
    <source>
        <dbReference type="PROSITE" id="PS50903"/>
    </source>
</evidence>
<dbReference type="EMBL" id="CP002281">
    <property type="protein sequence ID" value="ADO82383.1"/>
    <property type="molecule type" value="Genomic_DNA"/>
</dbReference>
<dbReference type="Pfam" id="PF00301">
    <property type="entry name" value="Rubredoxin"/>
    <property type="match status" value="1"/>
</dbReference>
<evidence type="ECO:0000256" key="4">
    <source>
        <dbReference type="ARBA" id="ARBA00023004"/>
    </source>
</evidence>
<keyword evidence="3 5" id="KW-0249">Electron transport</keyword>
<dbReference type="HOGENOM" id="CLU_128747_3_3_0"/>
<dbReference type="Gene3D" id="2.20.28.10">
    <property type="match status" value="1"/>
</dbReference>
<dbReference type="InterPro" id="IPR024934">
    <property type="entry name" value="Rubredoxin-like_dom"/>
</dbReference>
<accession>E3H6H0</accession>
<keyword evidence="2 5" id="KW-0479">Metal-binding</keyword>
<keyword evidence="1" id="KW-0813">Transport</keyword>